<dbReference type="PANTHER" id="PTHR46558:SF11">
    <property type="entry name" value="HTH-TYPE TRANSCRIPTIONAL REGULATOR XRE"/>
    <property type="match status" value="1"/>
</dbReference>
<dbReference type="PATRIC" id="fig|1538.10.peg.2810"/>
<dbReference type="AlphaFoldDB" id="A0A162L9F0"/>
<gene>
    <name evidence="3" type="ORF">WY13_02434</name>
</gene>
<dbReference type="OrthoDB" id="9812495at2"/>
<evidence type="ECO:0000259" key="2">
    <source>
        <dbReference type="PROSITE" id="PS50943"/>
    </source>
</evidence>
<dbReference type="Pfam" id="PF01381">
    <property type="entry name" value="HTH_3"/>
    <property type="match status" value="1"/>
</dbReference>
<dbReference type="SUPFAM" id="SSF48452">
    <property type="entry name" value="TPR-like"/>
    <property type="match status" value="1"/>
</dbReference>
<dbReference type="InterPro" id="IPR010982">
    <property type="entry name" value="Lambda_DNA-bd_dom_sf"/>
</dbReference>
<organism evidence="3 4">
    <name type="scientific">Clostridium ljungdahlii</name>
    <dbReference type="NCBI Taxonomy" id="1538"/>
    <lineage>
        <taxon>Bacteria</taxon>
        <taxon>Bacillati</taxon>
        <taxon>Bacillota</taxon>
        <taxon>Clostridia</taxon>
        <taxon>Eubacteriales</taxon>
        <taxon>Clostridiaceae</taxon>
        <taxon>Clostridium</taxon>
    </lineage>
</organism>
<dbReference type="Gene3D" id="1.25.40.10">
    <property type="entry name" value="Tetratricopeptide repeat domain"/>
    <property type="match status" value="1"/>
</dbReference>
<feature type="domain" description="HTH cro/C1-type" evidence="2">
    <location>
        <begin position="12"/>
        <end position="64"/>
    </location>
</feature>
<keyword evidence="1" id="KW-0238">DNA-binding</keyword>
<dbReference type="PROSITE" id="PS50943">
    <property type="entry name" value="HTH_CROC1"/>
    <property type="match status" value="1"/>
</dbReference>
<dbReference type="InterPro" id="IPR011990">
    <property type="entry name" value="TPR-like_helical_dom_sf"/>
</dbReference>
<dbReference type="CDD" id="cd00093">
    <property type="entry name" value="HTH_XRE"/>
    <property type="match status" value="1"/>
</dbReference>
<name>A0A162L9F0_9CLOT</name>
<dbReference type="SMART" id="SM00530">
    <property type="entry name" value="HTH_XRE"/>
    <property type="match status" value="1"/>
</dbReference>
<dbReference type="EMBL" id="LITT01000025">
    <property type="protein sequence ID" value="OAA86318.1"/>
    <property type="molecule type" value="Genomic_DNA"/>
</dbReference>
<dbReference type="RefSeq" id="WP_063555856.1">
    <property type="nucleotide sequence ID" value="NZ_LITT01000025.1"/>
</dbReference>
<dbReference type="PANTHER" id="PTHR46558">
    <property type="entry name" value="TRACRIPTIONAL REGULATORY PROTEIN-RELATED-RELATED"/>
    <property type="match status" value="1"/>
</dbReference>
<proteinExistence type="predicted"/>
<evidence type="ECO:0000256" key="1">
    <source>
        <dbReference type="ARBA" id="ARBA00023125"/>
    </source>
</evidence>
<protein>
    <submittedName>
        <fullName evidence="3">Transcriptional repressor DicA</fullName>
    </submittedName>
</protein>
<dbReference type="SUPFAM" id="SSF47413">
    <property type="entry name" value="lambda repressor-like DNA-binding domains"/>
    <property type="match status" value="1"/>
</dbReference>
<dbReference type="Gene3D" id="1.10.260.40">
    <property type="entry name" value="lambda repressor-like DNA-binding domains"/>
    <property type="match status" value="1"/>
</dbReference>
<comment type="caution">
    <text evidence="3">The sequence shown here is derived from an EMBL/GenBank/DDBJ whole genome shotgun (WGS) entry which is preliminary data.</text>
</comment>
<evidence type="ECO:0000313" key="3">
    <source>
        <dbReference type="EMBL" id="OAA86318.1"/>
    </source>
</evidence>
<sequence>MDKLQIGEVIFKLRKEKGITQDQLGGFIGVSTAAVSKWESGNSYPDITLLPVLASFFNVSIDELLNYKVELSEKEVMEIFKKCEALFSSDKVDEGIDKSMEYILKYKSSYYLKYMIGCLLNMYSWKKGEEKVENIMLKNSVELLENVVENCNDTKLVEQALFQLGAIYSSIGENDKGIEALNKIHKNQFNVDFMLANIYLSKNKMKEARKILQSQLWKNIFGISFACLALAKSYIKDKNLGMIDKYCNLAVSVKKLFSPECDKVIGMHVEYMNFAQIYLRLDENKKAVEMLYKWIQCIKNNDINAPKDFSSTWCFNELSEGERAFTLDLYENMIKVLEDPVFNPIRESNDFKAILKDFKEIRKLR</sequence>
<evidence type="ECO:0000313" key="4">
    <source>
        <dbReference type="Proteomes" id="UP000077407"/>
    </source>
</evidence>
<dbReference type="GO" id="GO:0003677">
    <property type="term" value="F:DNA binding"/>
    <property type="evidence" value="ECO:0007669"/>
    <property type="project" value="UniProtKB-KW"/>
</dbReference>
<reference evidence="3 4" key="1">
    <citation type="journal article" date="2015" name="Biotechnol. Bioeng.">
        <title>Genome sequence and phenotypic characterization of Caulobacter segnis.</title>
        <authorList>
            <person name="Patel S."/>
            <person name="Fletcher B."/>
            <person name="Scott D.C."/>
            <person name="Ely B."/>
        </authorList>
    </citation>
    <scope>NUCLEOTIDE SEQUENCE [LARGE SCALE GENOMIC DNA]</scope>
    <source>
        <strain evidence="3 4">ERI-2</strain>
    </source>
</reference>
<dbReference type="InterPro" id="IPR001387">
    <property type="entry name" value="Cro/C1-type_HTH"/>
</dbReference>
<accession>A0A162L9F0</accession>
<dbReference type="Proteomes" id="UP000077407">
    <property type="component" value="Unassembled WGS sequence"/>
</dbReference>